<comment type="caution">
    <text evidence="1">The sequence shown here is derived from an EMBL/GenBank/DDBJ whole genome shotgun (WGS) entry which is preliminary data.</text>
</comment>
<protein>
    <submittedName>
        <fullName evidence="1">Uncharacterized protein</fullName>
    </submittedName>
</protein>
<dbReference type="AlphaFoldDB" id="A0A392VCU8"/>
<proteinExistence type="predicted"/>
<organism evidence="1 2">
    <name type="scientific">Trifolium medium</name>
    <dbReference type="NCBI Taxonomy" id="97028"/>
    <lineage>
        <taxon>Eukaryota</taxon>
        <taxon>Viridiplantae</taxon>
        <taxon>Streptophyta</taxon>
        <taxon>Embryophyta</taxon>
        <taxon>Tracheophyta</taxon>
        <taxon>Spermatophyta</taxon>
        <taxon>Magnoliopsida</taxon>
        <taxon>eudicotyledons</taxon>
        <taxon>Gunneridae</taxon>
        <taxon>Pentapetalae</taxon>
        <taxon>rosids</taxon>
        <taxon>fabids</taxon>
        <taxon>Fabales</taxon>
        <taxon>Fabaceae</taxon>
        <taxon>Papilionoideae</taxon>
        <taxon>50 kb inversion clade</taxon>
        <taxon>NPAAA clade</taxon>
        <taxon>Hologalegina</taxon>
        <taxon>IRL clade</taxon>
        <taxon>Trifolieae</taxon>
        <taxon>Trifolium</taxon>
    </lineage>
</organism>
<feature type="non-terminal residue" evidence="1">
    <location>
        <position position="37"/>
    </location>
</feature>
<accession>A0A392VCU8</accession>
<keyword evidence="2" id="KW-1185">Reference proteome</keyword>
<dbReference type="EMBL" id="LXQA011133192">
    <property type="protein sequence ID" value="MCI86166.1"/>
    <property type="molecule type" value="Genomic_DNA"/>
</dbReference>
<evidence type="ECO:0000313" key="2">
    <source>
        <dbReference type="Proteomes" id="UP000265520"/>
    </source>
</evidence>
<dbReference type="Proteomes" id="UP000265520">
    <property type="component" value="Unassembled WGS sequence"/>
</dbReference>
<evidence type="ECO:0000313" key="1">
    <source>
        <dbReference type="EMBL" id="MCI86166.1"/>
    </source>
</evidence>
<name>A0A392VCU8_9FABA</name>
<reference evidence="1 2" key="1">
    <citation type="journal article" date="2018" name="Front. Plant Sci.">
        <title>Red Clover (Trifolium pratense) and Zigzag Clover (T. medium) - A Picture of Genomic Similarities and Differences.</title>
        <authorList>
            <person name="Dluhosova J."/>
            <person name="Istvanek J."/>
            <person name="Nedelnik J."/>
            <person name="Repkova J."/>
        </authorList>
    </citation>
    <scope>NUCLEOTIDE SEQUENCE [LARGE SCALE GENOMIC DNA]</scope>
    <source>
        <strain evidence="2">cv. 10/8</strain>
        <tissue evidence="1">Leaf</tissue>
    </source>
</reference>
<sequence length="37" mass="4223">MSYGKKKENETVFPNECIDSLKIPCWHAAPSDLRDAQ</sequence>